<accession>A0AAP0RUF8</accession>
<dbReference type="InterPro" id="IPR032675">
    <property type="entry name" value="LRR_dom_sf"/>
</dbReference>
<dbReference type="Pfam" id="PF23622">
    <property type="entry name" value="LRR_At1g61320_AtMIF1"/>
    <property type="match status" value="1"/>
</dbReference>
<evidence type="ECO:0000313" key="2">
    <source>
        <dbReference type="EMBL" id="KAK9284264.1"/>
    </source>
</evidence>
<dbReference type="PANTHER" id="PTHR34145">
    <property type="entry name" value="OS02G0105600 PROTEIN"/>
    <property type="match status" value="1"/>
</dbReference>
<dbReference type="SUPFAM" id="SSF81383">
    <property type="entry name" value="F-box domain"/>
    <property type="match status" value="1"/>
</dbReference>
<dbReference type="InterPro" id="IPR036047">
    <property type="entry name" value="F-box-like_dom_sf"/>
</dbReference>
<dbReference type="Pfam" id="PF00646">
    <property type="entry name" value="F-box"/>
    <property type="match status" value="1"/>
</dbReference>
<keyword evidence="3" id="KW-1185">Reference proteome</keyword>
<dbReference type="InterPro" id="IPR055357">
    <property type="entry name" value="LRR_At1g61320_AtMIF1"/>
</dbReference>
<dbReference type="AlphaFoldDB" id="A0AAP0RUF8"/>
<dbReference type="PROSITE" id="PS50181">
    <property type="entry name" value="FBOX"/>
    <property type="match status" value="1"/>
</dbReference>
<dbReference type="InterPro" id="IPR053772">
    <property type="entry name" value="At1g61320/At1g61330-like"/>
</dbReference>
<feature type="domain" description="F-box" evidence="1">
    <location>
        <begin position="13"/>
        <end position="66"/>
    </location>
</feature>
<protein>
    <recommendedName>
        <fullName evidence="1">F-box domain-containing protein</fullName>
    </recommendedName>
</protein>
<evidence type="ECO:0000259" key="1">
    <source>
        <dbReference type="PROSITE" id="PS50181"/>
    </source>
</evidence>
<evidence type="ECO:0000313" key="3">
    <source>
        <dbReference type="Proteomes" id="UP001415857"/>
    </source>
</evidence>
<dbReference type="Gene3D" id="1.20.1280.50">
    <property type="match status" value="1"/>
</dbReference>
<dbReference type="EMBL" id="JBBPBK010000005">
    <property type="protein sequence ID" value="KAK9284264.1"/>
    <property type="molecule type" value="Genomic_DNA"/>
</dbReference>
<proteinExistence type="predicted"/>
<organism evidence="2 3">
    <name type="scientific">Liquidambar formosana</name>
    <name type="common">Formosan gum</name>
    <dbReference type="NCBI Taxonomy" id="63359"/>
    <lineage>
        <taxon>Eukaryota</taxon>
        <taxon>Viridiplantae</taxon>
        <taxon>Streptophyta</taxon>
        <taxon>Embryophyta</taxon>
        <taxon>Tracheophyta</taxon>
        <taxon>Spermatophyta</taxon>
        <taxon>Magnoliopsida</taxon>
        <taxon>eudicotyledons</taxon>
        <taxon>Gunneridae</taxon>
        <taxon>Pentapetalae</taxon>
        <taxon>Saxifragales</taxon>
        <taxon>Altingiaceae</taxon>
        <taxon>Liquidambar</taxon>
    </lineage>
</organism>
<dbReference type="Proteomes" id="UP001415857">
    <property type="component" value="Unassembled WGS sequence"/>
</dbReference>
<dbReference type="CDD" id="cd22160">
    <property type="entry name" value="F-box_AtFBL13-like"/>
    <property type="match status" value="1"/>
</dbReference>
<dbReference type="PANTHER" id="PTHR34145:SF28">
    <property type="entry name" value="F-BOX DOMAIN-CONTAINING PROTEIN"/>
    <property type="match status" value="1"/>
</dbReference>
<dbReference type="SUPFAM" id="SSF52047">
    <property type="entry name" value="RNI-like"/>
    <property type="match status" value="1"/>
</dbReference>
<reference evidence="2 3" key="1">
    <citation type="journal article" date="2024" name="Plant J.">
        <title>Genome sequences and population genomics reveal climatic adaptation and genomic divergence between two closely related sweetgum species.</title>
        <authorList>
            <person name="Xu W.Q."/>
            <person name="Ren C.Q."/>
            <person name="Zhang X.Y."/>
            <person name="Comes H.P."/>
            <person name="Liu X.H."/>
            <person name="Li Y.G."/>
            <person name="Kettle C.J."/>
            <person name="Jalonen R."/>
            <person name="Gaisberger H."/>
            <person name="Ma Y.Z."/>
            <person name="Qiu Y.X."/>
        </authorList>
    </citation>
    <scope>NUCLEOTIDE SEQUENCE [LARGE SCALE GENOMIC DNA]</scope>
    <source>
        <strain evidence="2">Hangzhou</strain>
    </source>
</reference>
<name>A0AAP0RUF8_LIQFO</name>
<dbReference type="InterPro" id="IPR001810">
    <property type="entry name" value="F-box_dom"/>
</dbReference>
<sequence>MESEQTGMAEASIVSLNDFPEEVLLHTLSFLPTSDAIQTTLLSRKWRYLWSSINSLDFSNDLFPRYDSPSQTLRSFADFINRTLILRSHSPLLKFRLQLFFGENRYASHVDSWVRYAVAHRAIDMDLSFFMGSDFIDLDFYNPSRYGFPFSALRNGCVGVLKLTHCYLSMPPAGGVSVARFPSLRSLCLDRVPLTDAMLLDLMLGCVNLEALFLLDCNGLKNAYICSSRLKELTLQNFTSQGASVDISAPNLRSLSTLFFEVGCIMDSSLSRADVYFMYKLEDCSHWSKVVSFLSNAQHLTVQNWWFKFLVRRDVSSGSFLLQSLKYLELRTGYSKLDLLGIAALLEISPNLETMILDEILKVDEETLEESNEESEKFVTPIKFSLPSLRQFKMKHFKATQSEKDFVMLLLQSEVVIEKIVLICADVAGTYIPPLVLVKPPRGFQITRSL</sequence>
<comment type="caution">
    <text evidence="2">The sequence shown here is derived from an EMBL/GenBank/DDBJ whole genome shotgun (WGS) entry which is preliminary data.</text>
</comment>
<dbReference type="InterPro" id="IPR053781">
    <property type="entry name" value="F-box_AtFBL13-like"/>
</dbReference>
<dbReference type="SMART" id="SM00256">
    <property type="entry name" value="FBOX"/>
    <property type="match status" value="1"/>
</dbReference>
<gene>
    <name evidence="2" type="ORF">L1049_023434</name>
</gene>
<dbReference type="Gene3D" id="3.80.10.10">
    <property type="entry name" value="Ribonuclease Inhibitor"/>
    <property type="match status" value="1"/>
</dbReference>